<name>A0ABU2MPR2_9ACTN</name>
<organism evidence="2 3">
    <name type="scientific">Streptomyces litchfieldiae</name>
    <dbReference type="NCBI Taxonomy" id="3075543"/>
    <lineage>
        <taxon>Bacteria</taxon>
        <taxon>Bacillati</taxon>
        <taxon>Actinomycetota</taxon>
        <taxon>Actinomycetes</taxon>
        <taxon>Kitasatosporales</taxon>
        <taxon>Streptomycetaceae</taxon>
        <taxon>Streptomyces</taxon>
    </lineage>
</organism>
<evidence type="ECO:0000313" key="2">
    <source>
        <dbReference type="EMBL" id="MDT0343601.1"/>
    </source>
</evidence>
<dbReference type="RefSeq" id="WP_311704737.1">
    <property type="nucleotide sequence ID" value="NZ_JAVREL010000006.1"/>
</dbReference>
<sequence length="363" mass="38505">MAEWGRAVQESGTGRSHVLPRATGAASAMYLFVLSGIATVLITRAFLAQAGYPKLSGGGGSLHIAHMLWGGLLMMAAILLTLCFIGRAARCLGALVGGVGFGLFIDEVGKQVTDEPGYFYRPAAGIIYATFAALLLLTRLTRRRTAEPARLTAEQRTANAADLALTAVTSGLTAEQRQTALRLVGDSARDVDRALVHLLATVPERAPAGRRRSWATGGVRALRRLARTRVAVALACLCVLTEALMLTVWIPVDFATGELADDPQVGASVGILLSAAVSTALAVAGLARLRRDQAAAFRLFRMALLTDVLVGQVFKFTVNQFAAVTELAFDLGVLWVLSVHLASFAERRPAGRHRPRIARAAPG</sequence>
<protein>
    <recommendedName>
        <fullName evidence="4">Integral membrane protein</fullName>
    </recommendedName>
</protein>
<accession>A0ABU2MPR2</accession>
<feature type="transmembrane region" description="Helical" evidence="1">
    <location>
        <begin position="118"/>
        <end position="137"/>
    </location>
</feature>
<evidence type="ECO:0008006" key="4">
    <source>
        <dbReference type="Google" id="ProtNLM"/>
    </source>
</evidence>
<feature type="transmembrane region" description="Helical" evidence="1">
    <location>
        <begin position="230"/>
        <end position="252"/>
    </location>
</feature>
<evidence type="ECO:0000313" key="3">
    <source>
        <dbReference type="Proteomes" id="UP001183246"/>
    </source>
</evidence>
<feature type="transmembrane region" description="Helical" evidence="1">
    <location>
        <begin position="92"/>
        <end position="112"/>
    </location>
</feature>
<keyword evidence="1" id="KW-0812">Transmembrane</keyword>
<feature type="transmembrane region" description="Helical" evidence="1">
    <location>
        <begin position="264"/>
        <end position="287"/>
    </location>
</feature>
<feature type="transmembrane region" description="Helical" evidence="1">
    <location>
        <begin position="28"/>
        <end position="47"/>
    </location>
</feature>
<feature type="transmembrane region" description="Helical" evidence="1">
    <location>
        <begin position="67"/>
        <end position="85"/>
    </location>
</feature>
<proteinExistence type="predicted"/>
<gene>
    <name evidence="2" type="ORF">RM590_13405</name>
</gene>
<keyword evidence="3" id="KW-1185">Reference proteome</keyword>
<dbReference type="Proteomes" id="UP001183246">
    <property type="component" value="Unassembled WGS sequence"/>
</dbReference>
<keyword evidence="1" id="KW-1133">Transmembrane helix</keyword>
<reference evidence="3" key="1">
    <citation type="submission" date="2023-07" db="EMBL/GenBank/DDBJ databases">
        <title>30 novel species of actinomycetes from the DSMZ collection.</title>
        <authorList>
            <person name="Nouioui I."/>
        </authorList>
    </citation>
    <scope>NUCLEOTIDE SEQUENCE [LARGE SCALE GENOMIC DNA]</scope>
    <source>
        <strain evidence="3">DSM 44938</strain>
    </source>
</reference>
<dbReference type="EMBL" id="JAVREL010000006">
    <property type="protein sequence ID" value="MDT0343601.1"/>
    <property type="molecule type" value="Genomic_DNA"/>
</dbReference>
<keyword evidence="1" id="KW-0472">Membrane</keyword>
<comment type="caution">
    <text evidence="2">The sequence shown here is derived from an EMBL/GenBank/DDBJ whole genome shotgun (WGS) entry which is preliminary data.</text>
</comment>
<evidence type="ECO:0000256" key="1">
    <source>
        <dbReference type="SAM" id="Phobius"/>
    </source>
</evidence>